<dbReference type="InterPro" id="IPR008258">
    <property type="entry name" value="Transglycosylase_SLT_dom_1"/>
</dbReference>
<dbReference type="eggNOG" id="COG1388">
    <property type="taxonomic scope" value="Bacteria"/>
</dbReference>
<organism evidence="5 6">
    <name type="scientific">Hoylesella loescheii DSM 19665 = JCM 12249 = ATCC 15930</name>
    <dbReference type="NCBI Taxonomy" id="1122985"/>
    <lineage>
        <taxon>Bacteria</taxon>
        <taxon>Pseudomonadati</taxon>
        <taxon>Bacteroidota</taxon>
        <taxon>Bacteroidia</taxon>
        <taxon>Bacteroidales</taxon>
        <taxon>Prevotellaceae</taxon>
        <taxon>Hoylesella</taxon>
    </lineage>
</organism>
<dbReference type="GO" id="GO:0016020">
    <property type="term" value="C:membrane"/>
    <property type="evidence" value="ECO:0007669"/>
    <property type="project" value="InterPro"/>
</dbReference>
<dbReference type="EMBL" id="JNGW01000146">
    <property type="protein sequence ID" value="KDR50688.1"/>
    <property type="molecule type" value="Genomic_DNA"/>
</dbReference>
<dbReference type="AlphaFoldDB" id="A0A069QCU1"/>
<feature type="compositionally biased region" description="Basic and acidic residues" evidence="2">
    <location>
        <begin position="403"/>
        <end position="421"/>
    </location>
</feature>
<dbReference type="SUPFAM" id="SSF53955">
    <property type="entry name" value="Lysozyme-like"/>
    <property type="match status" value="1"/>
</dbReference>
<evidence type="ECO:0000313" key="6">
    <source>
        <dbReference type="Proteomes" id="UP000027442"/>
    </source>
</evidence>
<keyword evidence="6" id="KW-1185">Reference proteome</keyword>
<sequence length="457" mass="51781">MKYSMKKFDLLLATVMLSCAMPAFAQKDKDDKEITVTTANGKSEVIDLPEGMTYELDSLLKQYNAEKYLRNATDCNMPNVNPTFPKEVYIERLSRIPSVIEMPYNDVVQKFIDRYSGRLRRSVSYVVGASNFYMPIFEEALEAYGLPLELKYLPVIESALNPKAVSRVGATGLWQFMLGTGKQYGLTVNSLIDERSDIAKSSFAAAHYLSDLYRIFGDWNLVIAAYNAGPENINKAIHRAKGEKDYWKIYPFLPQETRGYVPAFIAANYIMNYYCEHNICPMTATLPIKTDTVVVHRDIHFNQLAGVLGIDLAELKTLNPQYRKDIVCGASSPATLRLPASMVNKFIDKQEEIFAYNSNDLLTRRREVEVAEAPASYSSSRSSRSSSKKHESKKERRKREKRERRERNEGGGKSILIKDGDTLSEIAKRNHTTVQKLKKLNKISGSSIRAGKKLKVK</sequence>
<reference evidence="5 6" key="1">
    <citation type="submission" date="2013-08" db="EMBL/GenBank/DDBJ databases">
        <authorList>
            <person name="Weinstock G."/>
            <person name="Sodergren E."/>
            <person name="Wylie T."/>
            <person name="Fulton L."/>
            <person name="Fulton R."/>
            <person name="Fronick C."/>
            <person name="O'Laughlin M."/>
            <person name="Godfrey J."/>
            <person name="Miner T."/>
            <person name="Herter B."/>
            <person name="Appelbaum E."/>
            <person name="Cordes M."/>
            <person name="Lek S."/>
            <person name="Wollam A."/>
            <person name="Pepin K.H."/>
            <person name="Palsikar V.B."/>
            <person name="Mitreva M."/>
            <person name="Wilson R.K."/>
        </authorList>
    </citation>
    <scope>NUCLEOTIDE SEQUENCE [LARGE SCALE GENOMIC DNA]</scope>
    <source>
        <strain evidence="5 6">ATCC 15930</strain>
    </source>
</reference>
<dbReference type="Gene3D" id="3.10.350.10">
    <property type="entry name" value="LysM domain"/>
    <property type="match status" value="1"/>
</dbReference>
<proteinExistence type="inferred from homology"/>
<dbReference type="eggNOG" id="COG0741">
    <property type="taxonomic scope" value="Bacteria"/>
</dbReference>
<dbReference type="PANTHER" id="PTHR37423:SF2">
    <property type="entry name" value="MEMBRANE-BOUND LYTIC MUREIN TRANSGLYCOSYLASE C"/>
    <property type="match status" value="1"/>
</dbReference>
<accession>A0A069QCU1</accession>
<feature type="signal peptide" evidence="3">
    <location>
        <begin position="1"/>
        <end position="25"/>
    </location>
</feature>
<dbReference type="Pfam" id="PF01464">
    <property type="entry name" value="SLT"/>
    <property type="match status" value="1"/>
</dbReference>
<evidence type="ECO:0000256" key="1">
    <source>
        <dbReference type="ARBA" id="ARBA00007734"/>
    </source>
</evidence>
<evidence type="ECO:0000313" key="5">
    <source>
        <dbReference type="EMBL" id="KDR50688.1"/>
    </source>
</evidence>
<dbReference type="SUPFAM" id="SSF54106">
    <property type="entry name" value="LysM domain"/>
    <property type="match status" value="1"/>
</dbReference>
<dbReference type="PANTHER" id="PTHR37423">
    <property type="entry name" value="SOLUBLE LYTIC MUREIN TRANSGLYCOSYLASE-RELATED"/>
    <property type="match status" value="1"/>
</dbReference>
<dbReference type="PROSITE" id="PS51782">
    <property type="entry name" value="LYSM"/>
    <property type="match status" value="1"/>
</dbReference>
<dbReference type="CDD" id="cd16894">
    <property type="entry name" value="MltD-like"/>
    <property type="match status" value="1"/>
</dbReference>
<dbReference type="PROSITE" id="PS00922">
    <property type="entry name" value="TRANSGLYCOSYLASE"/>
    <property type="match status" value="1"/>
</dbReference>
<feature type="domain" description="LysM" evidence="4">
    <location>
        <begin position="413"/>
        <end position="456"/>
    </location>
</feature>
<feature type="region of interest" description="Disordered" evidence="2">
    <location>
        <begin position="372"/>
        <end position="425"/>
    </location>
</feature>
<dbReference type="SMART" id="SM00257">
    <property type="entry name" value="LysM"/>
    <property type="match status" value="1"/>
</dbReference>
<keyword evidence="3" id="KW-0732">Signal</keyword>
<dbReference type="GO" id="GO:0008933">
    <property type="term" value="F:peptidoglycan lytic transglycosylase activity"/>
    <property type="evidence" value="ECO:0007669"/>
    <property type="project" value="InterPro"/>
</dbReference>
<evidence type="ECO:0000256" key="3">
    <source>
        <dbReference type="SAM" id="SignalP"/>
    </source>
</evidence>
<dbReference type="InterPro" id="IPR036779">
    <property type="entry name" value="LysM_dom_sf"/>
</dbReference>
<dbReference type="InterPro" id="IPR018392">
    <property type="entry name" value="LysM"/>
</dbReference>
<dbReference type="PATRIC" id="fig|1122985.7.peg.3383"/>
<gene>
    <name evidence="5" type="ORF">HMPREF1991_03264</name>
</gene>
<comment type="similarity">
    <text evidence="1">Belongs to the transglycosylase Slt family.</text>
</comment>
<dbReference type="GO" id="GO:0000270">
    <property type="term" value="P:peptidoglycan metabolic process"/>
    <property type="evidence" value="ECO:0007669"/>
    <property type="project" value="InterPro"/>
</dbReference>
<name>A0A069QCU1_HOYLO</name>
<dbReference type="HOGENOM" id="CLU_009520_1_0_10"/>
<protein>
    <submittedName>
        <fullName evidence="5">Transglycosylase SLT domain protein</fullName>
    </submittedName>
</protein>
<dbReference type="CDD" id="cd00118">
    <property type="entry name" value="LysM"/>
    <property type="match status" value="1"/>
</dbReference>
<dbReference type="Gene3D" id="1.10.530.10">
    <property type="match status" value="1"/>
</dbReference>
<evidence type="ECO:0000259" key="4">
    <source>
        <dbReference type="PROSITE" id="PS51782"/>
    </source>
</evidence>
<comment type="caution">
    <text evidence="5">The sequence shown here is derived from an EMBL/GenBank/DDBJ whole genome shotgun (WGS) entry which is preliminary data.</text>
</comment>
<dbReference type="InterPro" id="IPR023346">
    <property type="entry name" value="Lysozyme-like_dom_sf"/>
</dbReference>
<feature type="chain" id="PRO_5001667970" evidence="3">
    <location>
        <begin position="26"/>
        <end position="457"/>
    </location>
</feature>
<dbReference type="Proteomes" id="UP000027442">
    <property type="component" value="Unassembled WGS sequence"/>
</dbReference>
<dbReference type="InterPro" id="IPR000189">
    <property type="entry name" value="Transglyc_AS"/>
</dbReference>
<dbReference type="Pfam" id="PF01476">
    <property type="entry name" value="LysM"/>
    <property type="match status" value="1"/>
</dbReference>
<evidence type="ECO:0000256" key="2">
    <source>
        <dbReference type="SAM" id="MobiDB-lite"/>
    </source>
</evidence>